<dbReference type="PANTHER" id="PTHR30349:SF64">
    <property type="entry name" value="PROPHAGE INTEGRASE INTD-RELATED"/>
    <property type="match status" value="1"/>
</dbReference>
<evidence type="ECO:0000313" key="9">
    <source>
        <dbReference type="EMBL" id="QCQ45626.1"/>
    </source>
</evidence>
<dbReference type="GO" id="GO:0003677">
    <property type="term" value="F:DNA binding"/>
    <property type="evidence" value="ECO:0007669"/>
    <property type="project" value="UniProtKB-UniRule"/>
</dbReference>
<dbReference type="Proteomes" id="UP000028294">
    <property type="component" value="Chromosome"/>
</dbReference>
<dbReference type="Proteomes" id="UP000036847">
    <property type="component" value="Chromosome"/>
</dbReference>
<dbReference type="Gene3D" id="1.10.443.10">
    <property type="entry name" value="Intergrase catalytic core"/>
    <property type="match status" value="1"/>
</dbReference>
<feature type="domain" description="Tyr recombinase" evidence="6">
    <location>
        <begin position="221"/>
        <end position="397"/>
    </location>
</feature>
<dbReference type="InterPro" id="IPR050090">
    <property type="entry name" value="Tyrosine_recombinase_XerCD"/>
</dbReference>
<dbReference type="SUPFAM" id="SSF56349">
    <property type="entry name" value="DNA breaking-rejoining enzymes"/>
    <property type="match status" value="1"/>
</dbReference>
<evidence type="ECO:0000313" key="12">
    <source>
        <dbReference type="Proteomes" id="UP000036847"/>
    </source>
</evidence>
<evidence type="ECO:0000313" key="13">
    <source>
        <dbReference type="Proteomes" id="UP000266644"/>
    </source>
</evidence>
<evidence type="ECO:0000259" key="7">
    <source>
        <dbReference type="PROSITE" id="PS51900"/>
    </source>
</evidence>
<reference evidence="11 12" key="3">
    <citation type="submission" date="2019-03" db="EMBL/GenBank/DDBJ databases">
        <title>Complete genome assembly of MDR B. fragilis.</title>
        <authorList>
            <person name="Sydenham T.V."/>
            <person name="Hasman H."/>
            <person name="Justesen U.S."/>
        </authorList>
    </citation>
    <scope>NUCLEOTIDE SEQUENCE [LARGE SCALE GENOMIC DNA]</scope>
    <source>
        <strain evidence="8 11">DCMOUH0067B</strain>
        <strain evidence="9 12">DCMSKEJBY0001B</strain>
    </source>
</reference>
<comment type="similarity">
    <text evidence="1">Belongs to the 'phage' integrase family.</text>
</comment>
<dbReference type="AlphaFoldDB" id="A0A0I9RM21"/>
<dbReference type="InterPro" id="IPR011010">
    <property type="entry name" value="DNA_brk_join_enz"/>
</dbReference>
<keyword evidence="3 5" id="KW-0238">DNA-binding</keyword>
<dbReference type="InterPro" id="IPR002104">
    <property type="entry name" value="Integrase_catalytic"/>
</dbReference>
<dbReference type="InterPro" id="IPR013762">
    <property type="entry name" value="Integrase-like_cat_sf"/>
</dbReference>
<dbReference type="PANTHER" id="PTHR30349">
    <property type="entry name" value="PHAGE INTEGRASE-RELATED"/>
    <property type="match status" value="1"/>
</dbReference>
<dbReference type="Gene3D" id="1.10.150.130">
    <property type="match status" value="1"/>
</dbReference>
<gene>
    <name evidence="10" type="ORF">DW228_10670</name>
    <name evidence="9" type="ORF">EC80_012550</name>
    <name evidence="8" type="ORF">IA74_011755</name>
</gene>
<dbReference type="PROSITE" id="PS51900">
    <property type="entry name" value="CB"/>
    <property type="match status" value="1"/>
</dbReference>
<dbReference type="EMBL" id="CP036553">
    <property type="protein sequence ID" value="QCQ36739.1"/>
    <property type="molecule type" value="Genomic_DNA"/>
</dbReference>
<dbReference type="GO" id="GO:0006310">
    <property type="term" value="P:DNA recombination"/>
    <property type="evidence" value="ECO:0007669"/>
    <property type="project" value="UniProtKB-KW"/>
</dbReference>
<dbReference type="CDD" id="cd01185">
    <property type="entry name" value="INTN1_C_like"/>
    <property type="match status" value="1"/>
</dbReference>
<evidence type="ECO:0000256" key="3">
    <source>
        <dbReference type="ARBA" id="ARBA00023125"/>
    </source>
</evidence>
<evidence type="ECO:0000256" key="4">
    <source>
        <dbReference type="ARBA" id="ARBA00023172"/>
    </source>
</evidence>
<sequence length="404" mass="47732">MTSITPRLNRSREGRDGSYPLVIQIIRHRKKREIYTPYRFWEAEFNTRLEMVENTGGNRRRLLTVREANEYLIYIRKELTAICESLEAEKGSAYTVDDIVRVYNYHNDLTQVLVYADSVIAGLENKGRQGTAANYRSARRAFELFVGDRPFSFEELTPEVIDRFADFLRNRGNQPNTISFYLRQWRAIYNRACADHLVYTDQKPFRRLNLKEEVTAKRAISREKIARIEQVDLTASRADMQLARDLFLFSFYTRGMSFVDMCYINKENLQGDYLCYKRQKTGQELRIRVENGLRELIDRYADSSSDYLLPMLRRGDSYQDYRRQQRKLNKQIRELGDRLRLEVPLTFYVARHSWATLAHANDIPVSVISDCMGHTSEKTTRIYLDRIDTTRLDRANRLVINCLR</sequence>
<reference evidence="9" key="1">
    <citation type="book" date="2014" name="THE 24TH EUROPEAN CONGRESS OF CLINICAL MICROBIOLOGY AND INFECTIOUS DISEASES" publisher="ECCMID 2014" city="Barcelona, Spain">
        <title>Identification of resistance genes in three multidrug-resistant Bacteroides fragilis isolates by whole genome sequencing.</title>
        <editorList>
            <person name="Unknown"/>
            <person name="A."/>
        </editorList>
        <authorList>
            <person name="Sydenham T.V."/>
            <person name="Hasman H."/>
            <person name="Wang M."/>
            <person name="Soki J."/>
            <person name="Nagy E."/>
            <person name="Justesen U.S."/>
        </authorList>
    </citation>
    <scope>NUCLEOTIDE SEQUENCE</scope>
    <source>
        <strain evidence="9">DCMSKEJBY0001B</strain>
    </source>
</reference>
<evidence type="ECO:0000313" key="8">
    <source>
        <dbReference type="EMBL" id="QCQ36739.1"/>
    </source>
</evidence>
<reference evidence="10 13" key="2">
    <citation type="submission" date="2018-08" db="EMBL/GenBank/DDBJ databases">
        <title>A genome reference for cultivated species of the human gut microbiota.</title>
        <authorList>
            <person name="Zou Y."/>
            <person name="Xue W."/>
            <person name="Luo G."/>
        </authorList>
    </citation>
    <scope>NUCLEOTIDE SEQUENCE [LARGE SCALE GENOMIC DNA]</scope>
    <source>
        <strain evidence="10 13">AM18-6</strain>
    </source>
</reference>
<dbReference type="EMBL" id="QRJE01000015">
    <property type="protein sequence ID" value="RHH11220.1"/>
    <property type="molecule type" value="Genomic_DNA"/>
</dbReference>
<keyword evidence="2" id="KW-0229">DNA integration</keyword>
<proteinExistence type="inferred from homology"/>
<accession>A0A0I9RM21</accession>
<dbReference type="InterPro" id="IPR010998">
    <property type="entry name" value="Integrase_recombinase_N"/>
</dbReference>
<dbReference type="GO" id="GO:0015074">
    <property type="term" value="P:DNA integration"/>
    <property type="evidence" value="ECO:0007669"/>
    <property type="project" value="UniProtKB-KW"/>
</dbReference>
<dbReference type="InterPro" id="IPR025269">
    <property type="entry name" value="SAM-like_dom"/>
</dbReference>
<organism evidence="10 13">
    <name type="scientific">Bacteroides fragilis</name>
    <dbReference type="NCBI Taxonomy" id="817"/>
    <lineage>
        <taxon>Bacteria</taxon>
        <taxon>Pseudomonadati</taxon>
        <taxon>Bacteroidota</taxon>
        <taxon>Bacteroidia</taxon>
        <taxon>Bacteroidales</taxon>
        <taxon>Bacteroidaceae</taxon>
        <taxon>Bacteroides</taxon>
    </lineage>
</organism>
<dbReference type="Proteomes" id="UP000266644">
    <property type="component" value="Unassembled WGS sequence"/>
</dbReference>
<dbReference type="OrthoDB" id="1112270at2"/>
<keyword evidence="4" id="KW-0233">DNA recombination</keyword>
<feature type="domain" description="Core-binding (CB)" evidence="7">
    <location>
        <begin position="110"/>
        <end position="193"/>
    </location>
</feature>
<evidence type="ECO:0000256" key="5">
    <source>
        <dbReference type="PROSITE-ProRule" id="PRU01248"/>
    </source>
</evidence>
<dbReference type="PROSITE" id="PS51898">
    <property type="entry name" value="TYR_RECOMBINASE"/>
    <property type="match status" value="1"/>
</dbReference>
<evidence type="ECO:0000313" key="11">
    <source>
        <dbReference type="Proteomes" id="UP000028294"/>
    </source>
</evidence>
<evidence type="ECO:0000313" key="10">
    <source>
        <dbReference type="EMBL" id="RHH11220.1"/>
    </source>
</evidence>
<dbReference type="InterPro" id="IPR044068">
    <property type="entry name" value="CB"/>
</dbReference>
<dbReference type="Pfam" id="PF00589">
    <property type="entry name" value="Phage_integrase"/>
    <property type="match status" value="1"/>
</dbReference>
<evidence type="ECO:0000259" key="6">
    <source>
        <dbReference type="PROSITE" id="PS51898"/>
    </source>
</evidence>
<evidence type="ECO:0000256" key="2">
    <source>
        <dbReference type="ARBA" id="ARBA00022908"/>
    </source>
</evidence>
<dbReference type="EMBL" id="CP036546">
    <property type="protein sequence ID" value="QCQ45626.1"/>
    <property type="molecule type" value="Genomic_DNA"/>
</dbReference>
<evidence type="ECO:0000256" key="1">
    <source>
        <dbReference type="ARBA" id="ARBA00008857"/>
    </source>
</evidence>
<name>A0A0I9RM21_BACFG</name>
<dbReference type="Pfam" id="PF13102">
    <property type="entry name" value="Phage_int_SAM_5"/>
    <property type="match status" value="1"/>
</dbReference>
<dbReference type="RefSeq" id="WP_005808960.1">
    <property type="nucleotide sequence ID" value="NZ_CP036539.1"/>
</dbReference>
<protein>
    <submittedName>
        <fullName evidence="10">Site-specific integrase</fullName>
    </submittedName>
</protein>